<dbReference type="GO" id="GO:0006772">
    <property type="term" value="P:thiamine metabolic process"/>
    <property type="evidence" value="ECO:0007669"/>
    <property type="project" value="TreeGrafter"/>
</dbReference>
<dbReference type="EC" id="3.6.1.73" evidence="9"/>
<organism evidence="13 14">
    <name type="scientific">Bionectria ochroleuca</name>
    <name type="common">Gliocladium roseum</name>
    <dbReference type="NCBI Taxonomy" id="29856"/>
    <lineage>
        <taxon>Eukaryota</taxon>
        <taxon>Fungi</taxon>
        <taxon>Dikarya</taxon>
        <taxon>Ascomycota</taxon>
        <taxon>Pezizomycotina</taxon>
        <taxon>Sordariomycetes</taxon>
        <taxon>Hypocreomycetidae</taxon>
        <taxon>Hypocreales</taxon>
        <taxon>Bionectriaceae</taxon>
        <taxon>Clonostachys</taxon>
    </lineage>
</organism>
<dbReference type="SUPFAM" id="SSF52972">
    <property type="entry name" value="ITPase-like"/>
    <property type="match status" value="1"/>
</dbReference>
<keyword evidence="5" id="KW-0378">Hydrolase</keyword>
<evidence type="ECO:0000256" key="4">
    <source>
        <dbReference type="ARBA" id="ARBA00022741"/>
    </source>
</evidence>
<evidence type="ECO:0000256" key="9">
    <source>
        <dbReference type="ARBA" id="ARBA00038901"/>
    </source>
</evidence>
<evidence type="ECO:0000256" key="7">
    <source>
        <dbReference type="ARBA" id="ARBA00023080"/>
    </source>
</evidence>
<keyword evidence="4" id="KW-0547">Nucleotide-binding</keyword>
<dbReference type="EMBL" id="JADCTT010000012">
    <property type="protein sequence ID" value="KAF9745926.1"/>
    <property type="molecule type" value="Genomic_DNA"/>
</dbReference>
<name>A0A8H7KBN2_BIOOC</name>
<sequence>MSAAPKIVVVSSTNRVKTKAAKEGFQALLPGPYEFLEVKVETEVAAQPFSDAETLLGASNRVKNARIAKPDADFWIGIEGGVDEHDGNLLNFAWVVVASKEGRTGKARTPAYYLPEESARLVREGLELGQADDQVFGTSDSRSGSGSVGLLTGDVVDRAGFYTQAVILALIPIKNKDLTFK</sequence>
<keyword evidence="3" id="KW-0479">Metal-binding</keyword>
<dbReference type="Proteomes" id="UP000616885">
    <property type="component" value="Unassembled WGS sequence"/>
</dbReference>
<evidence type="ECO:0000256" key="1">
    <source>
        <dbReference type="ARBA" id="ARBA00001936"/>
    </source>
</evidence>
<dbReference type="InterPro" id="IPR050299">
    <property type="entry name" value="YjjX_NTPase"/>
</dbReference>
<evidence type="ECO:0000259" key="12">
    <source>
        <dbReference type="Pfam" id="PF01931"/>
    </source>
</evidence>
<dbReference type="AlphaFoldDB" id="A0A8H7KBN2"/>
<feature type="domain" description="Non-canonical purine NTP phosphatase/PRRC1" evidence="12">
    <location>
        <begin position="12"/>
        <end position="173"/>
    </location>
</feature>
<evidence type="ECO:0000313" key="13">
    <source>
        <dbReference type="EMBL" id="KAF9745926.1"/>
    </source>
</evidence>
<evidence type="ECO:0000256" key="5">
    <source>
        <dbReference type="ARBA" id="ARBA00022801"/>
    </source>
</evidence>
<keyword evidence="8" id="KW-0464">Manganese</keyword>
<dbReference type="InterPro" id="IPR002786">
    <property type="entry name" value="Non_canon_purine_NTPase"/>
</dbReference>
<keyword evidence="6" id="KW-0460">Magnesium</keyword>
<gene>
    <name evidence="13" type="ORF">IM811_004227</name>
</gene>
<dbReference type="PANTHER" id="PTHR34699">
    <property type="match status" value="1"/>
</dbReference>
<dbReference type="NCBIfam" id="TIGR00258">
    <property type="entry name" value="inosine/xanthosine triphosphatase"/>
    <property type="match status" value="1"/>
</dbReference>
<accession>A0A8H7KBN2</accession>
<dbReference type="Pfam" id="PF01931">
    <property type="entry name" value="NTPase_I-T"/>
    <property type="match status" value="1"/>
</dbReference>
<evidence type="ECO:0000256" key="10">
    <source>
        <dbReference type="ARBA" id="ARBA00048174"/>
    </source>
</evidence>
<dbReference type="GO" id="GO:0000166">
    <property type="term" value="F:nucleotide binding"/>
    <property type="evidence" value="ECO:0007669"/>
    <property type="project" value="UniProtKB-KW"/>
</dbReference>
<dbReference type="FunFam" id="3.90.950.10:FF:000002">
    <property type="entry name" value="Inosine/xanthosine triphosphatase"/>
    <property type="match status" value="1"/>
</dbReference>
<comment type="catalytic activity">
    <reaction evidence="11">
        <text>XTP + H2O = XDP + phosphate + H(+)</text>
        <dbReference type="Rhea" id="RHEA:28406"/>
        <dbReference type="ChEBI" id="CHEBI:15377"/>
        <dbReference type="ChEBI" id="CHEBI:15378"/>
        <dbReference type="ChEBI" id="CHEBI:43474"/>
        <dbReference type="ChEBI" id="CHEBI:59884"/>
        <dbReference type="ChEBI" id="CHEBI:61314"/>
        <dbReference type="EC" id="3.6.1.73"/>
    </reaction>
</comment>
<dbReference type="GO" id="GO:0103023">
    <property type="term" value="F:ITPase activity"/>
    <property type="evidence" value="ECO:0007669"/>
    <property type="project" value="UniProtKB-EC"/>
</dbReference>
<evidence type="ECO:0000256" key="3">
    <source>
        <dbReference type="ARBA" id="ARBA00022723"/>
    </source>
</evidence>
<comment type="cofactor">
    <cofactor evidence="1">
        <name>Mn(2+)</name>
        <dbReference type="ChEBI" id="CHEBI:29035"/>
    </cofactor>
</comment>
<evidence type="ECO:0000256" key="8">
    <source>
        <dbReference type="ARBA" id="ARBA00023211"/>
    </source>
</evidence>
<dbReference type="InterPro" id="IPR026533">
    <property type="entry name" value="NTPase/PRRC1"/>
</dbReference>
<comment type="caution">
    <text evidence="13">The sequence shown here is derived from an EMBL/GenBank/DDBJ whole genome shotgun (WGS) entry which is preliminary data.</text>
</comment>
<dbReference type="GO" id="GO:0046872">
    <property type="term" value="F:metal ion binding"/>
    <property type="evidence" value="ECO:0007669"/>
    <property type="project" value="UniProtKB-KW"/>
</dbReference>
<evidence type="ECO:0000256" key="6">
    <source>
        <dbReference type="ARBA" id="ARBA00022842"/>
    </source>
</evidence>
<evidence type="ECO:0000256" key="11">
    <source>
        <dbReference type="ARBA" id="ARBA00048781"/>
    </source>
</evidence>
<dbReference type="InterPro" id="IPR029001">
    <property type="entry name" value="ITPase-like_fam"/>
</dbReference>
<reference evidence="13" key="1">
    <citation type="submission" date="2020-10" db="EMBL/GenBank/DDBJ databases">
        <title>High-Quality Genome Resource of Clonostachys rosea strain S41 by Oxford Nanopore Long-Read Sequencing.</title>
        <authorList>
            <person name="Wang H."/>
        </authorList>
    </citation>
    <scope>NUCLEOTIDE SEQUENCE</scope>
    <source>
        <strain evidence="13">S41</strain>
    </source>
</reference>
<evidence type="ECO:0000256" key="2">
    <source>
        <dbReference type="ARBA" id="ARBA00001946"/>
    </source>
</evidence>
<dbReference type="GO" id="GO:0009117">
    <property type="term" value="P:nucleotide metabolic process"/>
    <property type="evidence" value="ECO:0007669"/>
    <property type="project" value="UniProtKB-KW"/>
</dbReference>
<proteinExistence type="predicted"/>
<protein>
    <recommendedName>
        <fullName evidence="9">inosine/xanthosine triphosphatase</fullName>
        <ecNumber evidence="9">3.6.1.73</ecNumber>
    </recommendedName>
</protein>
<comment type="cofactor">
    <cofactor evidence="2">
        <name>Mg(2+)</name>
        <dbReference type="ChEBI" id="CHEBI:18420"/>
    </cofactor>
</comment>
<keyword evidence="7" id="KW-0546">Nucleotide metabolism</keyword>
<dbReference type="PANTHER" id="PTHR34699:SF2">
    <property type="entry name" value="NON-CANONICAL PURINE NTP PHOSPHATASE_PRRC1 DOMAIN-CONTAINING PROTEIN"/>
    <property type="match status" value="1"/>
</dbReference>
<dbReference type="Gene3D" id="3.90.950.10">
    <property type="match status" value="1"/>
</dbReference>
<comment type="catalytic activity">
    <reaction evidence="10">
        <text>ITP + H2O = IDP + phosphate + H(+)</text>
        <dbReference type="Rhea" id="RHEA:28330"/>
        <dbReference type="ChEBI" id="CHEBI:15377"/>
        <dbReference type="ChEBI" id="CHEBI:15378"/>
        <dbReference type="ChEBI" id="CHEBI:43474"/>
        <dbReference type="ChEBI" id="CHEBI:58280"/>
        <dbReference type="ChEBI" id="CHEBI:61402"/>
        <dbReference type="EC" id="3.6.1.73"/>
    </reaction>
</comment>
<evidence type="ECO:0000313" key="14">
    <source>
        <dbReference type="Proteomes" id="UP000616885"/>
    </source>
</evidence>